<dbReference type="PATRIC" id="fig|1167006.5.peg.1387"/>
<dbReference type="eggNOG" id="COG4446">
    <property type="taxonomic scope" value="Bacteria"/>
</dbReference>
<keyword evidence="2" id="KW-1185">Reference proteome</keyword>
<dbReference type="PANTHER" id="PTHR34801:SF6">
    <property type="entry name" value="SLL1620 PROTEIN"/>
    <property type="match status" value="1"/>
</dbReference>
<sequence length="204" mass="22464">MKKINFDENIKACHGNFAMQVDQSISGQDVVIDRPEMLQKRSDLCLLSLCSLILVVTLVVSGCSGNSQSGEENMEALAGKKYIVNGHLAPCPGSPNCVSSEDSLQDSNIAPIAFTGSASDAWQTLQEQILEMGGQIEEVDGFFLHATFRSSLFRFTDDVSSRLDGENNCIHIRSASRVGYSDFGVNRKRVEELRRRLASLTQER</sequence>
<dbReference type="OrthoDB" id="9793534at2"/>
<dbReference type="KEGG" id="dsf:UWK_01258"/>
<dbReference type="PANTHER" id="PTHR34801">
    <property type="entry name" value="EXPRESSED PROTEIN"/>
    <property type="match status" value="1"/>
</dbReference>
<dbReference type="STRING" id="1167006.UWK_01258"/>
<evidence type="ECO:0000313" key="1">
    <source>
        <dbReference type="EMBL" id="AGF77821.1"/>
    </source>
</evidence>
<dbReference type="EMBL" id="CP003985">
    <property type="protein sequence ID" value="AGF77821.1"/>
    <property type="molecule type" value="Genomic_DNA"/>
</dbReference>
<dbReference type="InterPro" id="IPR010865">
    <property type="entry name" value="DUF1499"/>
</dbReference>
<dbReference type="Pfam" id="PF07386">
    <property type="entry name" value="DUF1499"/>
    <property type="match status" value="1"/>
</dbReference>
<dbReference type="HOGENOM" id="CLU_105603_3_0_7"/>
<organism evidence="1 2">
    <name type="scientific">Desulfocapsa sulfexigens (strain DSM 10523 / SB164P1)</name>
    <dbReference type="NCBI Taxonomy" id="1167006"/>
    <lineage>
        <taxon>Bacteria</taxon>
        <taxon>Pseudomonadati</taxon>
        <taxon>Thermodesulfobacteriota</taxon>
        <taxon>Desulfobulbia</taxon>
        <taxon>Desulfobulbales</taxon>
        <taxon>Desulfocapsaceae</taxon>
        <taxon>Desulfocapsa</taxon>
    </lineage>
</organism>
<reference evidence="2" key="1">
    <citation type="journal article" date="2013" name="Stand. Genomic Sci.">
        <title>Complete genome sequence of Desulfocapsa sulfexigens, a marine deltaproteobacterium specialized in disproportionating inorganic sulfur compounds.</title>
        <authorList>
            <person name="Finster K.W."/>
            <person name="Kjeldsen K.U."/>
            <person name="Kube M."/>
            <person name="Reinhardt R."/>
            <person name="Mussmann M."/>
            <person name="Amann R."/>
            <person name="Schreiber L."/>
        </authorList>
    </citation>
    <scope>NUCLEOTIDE SEQUENCE [LARGE SCALE GENOMIC DNA]</scope>
    <source>
        <strain evidence="2">DSM 10523 / SB164P1</strain>
    </source>
</reference>
<name>M1PN00_DESSD</name>
<dbReference type="AlphaFoldDB" id="M1PN00"/>
<dbReference type="RefSeq" id="WP_015403513.1">
    <property type="nucleotide sequence ID" value="NC_020304.1"/>
</dbReference>
<evidence type="ECO:0008006" key="3">
    <source>
        <dbReference type="Google" id="ProtNLM"/>
    </source>
</evidence>
<accession>M1PN00</accession>
<proteinExistence type="predicted"/>
<protein>
    <recommendedName>
        <fullName evidence="3">DUF1499 domain-containing protein</fullName>
    </recommendedName>
</protein>
<evidence type="ECO:0000313" key="2">
    <source>
        <dbReference type="Proteomes" id="UP000011721"/>
    </source>
</evidence>
<dbReference type="Proteomes" id="UP000011721">
    <property type="component" value="Chromosome"/>
</dbReference>
<gene>
    <name evidence="1" type="ordered locus">UWK_01258</name>
</gene>